<sequence>MIIKRKRDAEELLSNFEIVAHYDKEGNKHYIVFEDFVRNGQCTIMKYDDTSFSIHGKGEGYCDEYEQFISKDELASYLWKHRKAVNQLLRSVQKESVS</sequence>
<dbReference type="STRING" id="157733.AB986_07535"/>
<reference evidence="1" key="1">
    <citation type="submission" date="2015-06" db="EMBL/GenBank/DDBJ databases">
        <authorList>
            <person name="Liu B."/>
            <person name="Wang J."/>
            <person name="Zhu Y."/>
            <person name="Liu G."/>
            <person name="Chen Q."/>
            <person name="Zheng C."/>
            <person name="Che J."/>
            <person name="Ge C."/>
            <person name="Shi H."/>
            <person name="Pan Z."/>
            <person name="Liu X."/>
        </authorList>
    </citation>
    <scope>NUCLEOTIDE SEQUENCE [LARGE SCALE GENOMIC DNA]</scope>
    <source>
        <strain evidence="1">DSM 16346</strain>
    </source>
</reference>
<dbReference type="AlphaFoldDB" id="A0A0J6D146"/>
<evidence type="ECO:0000313" key="1">
    <source>
        <dbReference type="EMBL" id="KMM39075.1"/>
    </source>
</evidence>
<comment type="caution">
    <text evidence="1">The sequence shown here is derived from an EMBL/GenBank/DDBJ whole genome shotgun (WGS) entry which is preliminary data.</text>
</comment>
<dbReference type="EMBL" id="LELK01000001">
    <property type="protein sequence ID" value="KMM39075.1"/>
    <property type="molecule type" value="Genomic_DNA"/>
</dbReference>
<evidence type="ECO:0000313" key="2">
    <source>
        <dbReference type="Proteomes" id="UP000035996"/>
    </source>
</evidence>
<dbReference type="Proteomes" id="UP000035996">
    <property type="component" value="Unassembled WGS sequence"/>
</dbReference>
<dbReference type="OrthoDB" id="2882430at2"/>
<keyword evidence="2" id="KW-1185">Reference proteome</keyword>
<gene>
    <name evidence="1" type="ORF">AB986_07535</name>
</gene>
<protein>
    <submittedName>
        <fullName evidence="1">Uncharacterized protein</fullName>
    </submittedName>
</protein>
<organism evidence="1 2">
    <name type="scientific">Guptibacillus hwajinpoensis</name>
    <dbReference type="NCBI Taxonomy" id="208199"/>
    <lineage>
        <taxon>Bacteria</taxon>
        <taxon>Bacillati</taxon>
        <taxon>Bacillota</taxon>
        <taxon>Bacilli</taxon>
        <taxon>Bacillales</taxon>
        <taxon>Guptibacillaceae</taxon>
        <taxon>Guptibacillus</taxon>
    </lineage>
</organism>
<dbReference type="RefSeq" id="WP_048310245.1">
    <property type="nucleotide sequence ID" value="NZ_CP119526.1"/>
</dbReference>
<proteinExistence type="predicted"/>
<accession>A0A0J6D146</accession>
<name>A0A0J6D146_9BACL</name>